<accession>A0ABQ4WHG2</accession>
<keyword evidence="3" id="KW-1185">Reference proteome</keyword>
<organism evidence="2 3">
    <name type="scientific">Tanacetum coccineum</name>
    <dbReference type="NCBI Taxonomy" id="301880"/>
    <lineage>
        <taxon>Eukaryota</taxon>
        <taxon>Viridiplantae</taxon>
        <taxon>Streptophyta</taxon>
        <taxon>Embryophyta</taxon>
        <taxon>Tracheophyta</taxon>
        <taxon>Spermatophyta</taxon>
        <taxon>Magnoliopsida</taxon>
        <taxon>eudicotyledons</taxon>
        <taxon>Gunneridae</taxon>
        <taxon>Pentapetalae</taxon>
        <taxon>asterids</taxon>
        <taxon>campanulids</taxon>
        <taxon>Asterales</taxon>
        <taxon>Asteraceae</taxon>
        <taxon>Asteroideae</taxon>
        <taxon>Anthemideae</taxon>
        <taxon>Anthemidinae</taxon>
        <taxon>Tanacetum</taxon>
    </lineage>
</organism>
<protein>
    <submittedName>
        <fullName evidence="2">Uncharacterized protein</fullName>
    </submittedName>
</protein>
<proteinExistence type="predicted"/>
<comment type="caution">
    <text evidence="2">The sequence shown here is derived from an EMBL/GenBank/DDBJ whole genome shotgun (WGS) entry which is preliminary data.</text>
</comment>
<gene>
    <name evidence="2" type="ORF">Tco_0625680</name>
</gene>
<reference evidence="2" key="1">
    <citation type="journal article" date="2022" name="Int. J. Mol. Sci.">
        <title>Draft Genome of Tanacetum Coccineum: Genomic Comparison of Closely Related Tanacetum-Family Plants.</title>
        <authorList>
            <person name="Yamashiro T."/>
            <person name="Shiraishi A."/>
            <person name="Nakayama K."/>
            <person name="Satake H."/>
        </authorList>
    </citation>
    <scope>NUCLEOTIDE SEQUENCE</scope>
</reference>
<name>A0ABQ4WHG2_9ASTR</name>
<evidence type="ECO:0000256" key="1">
    <source>
        <dbReference type="SAM" id="MobiDB-lite"/>
    </source>
</evidence>
<evidence type="ECO:0000313" key="2">
    <source>
        <dbReference type="EMBL" id="GJS52318.1"/>
    </source>
</evidence>
<feature type="region of interest" description="Disordered" evidence="1">
    <location>
        <begin position="76"/>
        <end position="109"/>
    </location>
</feature>
<reference evidence="2" key="2">
    <citation type="submission" date="2022-01" db="EMBL/GenBank/DDBJ databases">
        <authorList>
            <person name="Yamashiro T."/>
            <person name="Shiraishi A."/>
            <person name="Satake H."/>
            <person name="Nakayama K."/>
        </authorList>
    </citation>
    <scope>NUCLEOTIDE SEQUENCE</scope>
</reference>
<evidence type="ECO:0000313" key="3">
    <source>
        <dbReference type="Proteomes" id="UP001151760"/>
    </source>
</evidence>
<feature type="region of interest" description="Disordered" evidence="1">
    <location>
        <begin position="1"/>
        <end position="23"/>
    </location>
</feature>
<sequence length="149" mass="16344">MTNKDAKDCQGGNKGRDKVGRQGGEERGTVLVCYLAGSGDRATKEMYSVPALFEVWEIGKNGGILSNHSAAFPLRERWKKRSSRKTSTSWNAKGCQGGNKRRDKVGRQGGEERGTVLVCYLAGSKDRATKEMYSVPALFKVWEIGKNGP</sequence>
<dbReference type="EMBL" id="BQNB010008648">
    <property type="protein sequence ID" value="GJS52318.1"/>
    <property type="molecule type" value="Genomic_DNA"/>
</dbReference>
<dbReference type="Proteomes" id="UP001151760">
    <property type="component" value="Unassembled WGS sequence"/>
</dbReference>